<dbReference type="PANTHER" id="PTHR45631">
    <property type="entry name" value="OS07G0107800 PROTEIN-RELATED"/>
    <property type="match status" value="1"/>
</dbReference>
<evidence type="ECO:0000256" key="5">
    <source>
        <dbReference type="ARBA" id="ARBA00022692"/>
    </source>
</evidence>
<dbReference type="InterPro" id="IPR011009">
    <property type="entry name" value="Kinase-like_dom_sf"/>
</dbReference>
<evidence type="ECO:0000256" key="12">
    <source>
        <dbReference type="ARBA" id="ARBA00023157"/>
    </source>
</evidence>
<sequence>MSWKSRSQRFSLSDIMGITKDLTSTVIGEGAFGKVYFGELIEGTEVQSKRKKGTKVAVKIKLLTSVKHKNVVSLIGYCNEDGTMALVYEYVANGNLEVHIRADTKMVLTWKERLDIAIDAARGLVYLHEHEKPPIVHRDLKPQNILLTDNLQAKIADFGISKLFSLESNRSHVTTDVKGTTGYLDPEYHTTKQLNTSSDVFSFGVILLELITGKAAIIKDPTRPNDIHISQWVAGKSITSIVDPRLQAGSYSIDSVRRVKEIAMDCVKLTKIERPDISTVYSELKAALKTETLITEYHTSQSFEMFIPVDHGNQNGRPRTC</sequence>
<dbReference type="InterPro" id="IPR001245">
    <property type="entry name" value="Ser-Thr/Tyr_kinase_cat_dom"/>
</dbReference>
<keyword evidence="11" id="KW-0472">Membrane</keyword>
<evidence type="ECO:0000256" key="13">
    <source>
        <dbReference type="PROSITE-ProRule" id="PRU10141"/>
    </source>
</evidence>
<dbReference type="SMART" id="SM00220">
    <property type="entry name" value="S_TKc"/>
    <property type="match status" value="1"/>
</dbReference>
<dbReference type="InterPro" id="IPR017441">
    <property type="entry name" value="Protein_kinase_ATP_BS"/>
</dbReference>
<keyword evidence="9 13" id="KW-0067">ATP-binding</keyword>
<dbReference type="OrthoDB" id="1164388at2759"/>
<evidence type="ECO:0000256" key="4">
    <source>
        <dbReference type="ARBA" id="ARBA00022679"/>
    </source>
</evidence>
<accession>A0A2P5FJ96</accession>
<gene>
    <name evidence="16" type="ORF">TorRG33x02_064370</name>
</gene>
<reference evidence="17" key="1">
    <citation type="submission" date="2016-06" db="EMBL/GenBank/DDBJ databases">
        <title>Parallel loss of symbiosis genes in relatives of nitrogen-fixing non-legume Parasponia.</title>
        <authorList>
            <person name="Van Velzen R."/>
            <person name="Holmer R."/>
            <person name="Bu F."/>
            <person name="Rutten L."/>
            <person name="Van Zeijl A."/>
            <person name="Liu W."/>
            <person name="Santuari L."/>
            <person name="Cao Q."/>
            <person name="Sharma T."/>
            <person name="Shen D."/>
            <person name="Roswanjaya Y."/>
            <person name="Wardhani T."/>
            <person name="Kalhor M.S."/>
            <person name="Jansen J."/>
            <person name="Van den Hoogen J."/>
            <person name="Gungor B."/>
            <person name="Hartog M."/>
            <person name="Hontelez J."/>
            <person name="Verver J."/>
            <person name="Yang W.-C."/>
            <person name="Schijlen E."/>
            <person name="Repin R."/>
            <person name="Schilthuizen M."/>
            <person name="Schranz E."/>
            <person name="Heidstra R."/>
            <person name="Miyata K."/>
            <person name="Fedorova E."/>
            <person name="Kohlen W."/>
            <person name="Bisseling T."/>
            <person name="Smit S."/>
            <person name="Geurts R."/>
        </authorList>
    </citation>
    <scope>NUCLEOTIDE SEQUENCE [LARGE SCALE GENOMIC DNA]</scope>
    <source>
        <strain evidence="17">cv. RG33-2</strain>
    </source>
</reference>
<evidence type="ECO:0000256" key="3">
    <source>
        <dbReference type="ARBA" id="ARBA00022527"/>
    </source>
</evidence>
<dbReference type="Gene3D" id="1.10.510.10">
    <property type="entry name" value="Transferase(Phosphotransferase) domain 1"/>
    <property type="match status" value="1"/>
</dbReference>
<keyword evidence="10" id="KW-1133">Transmembrane helix</keyword>
<dbReference type="AlphaFoldDB" id="A0A2P5FJ96"/>
<dbReference type="EMBL" id="JXTC01000029">
    <property type="protein sequence ID" value="PON97847.1"/>
    <property type="molecule type" value="Genomic_DNA"/>
</dbReference>
<evidence type="ECO:0000256" key="8">
    <source>
        <dbReference type="ARBA" id="ARBA00022777"/>
    </source>
</evidence>
<dbReference type="GO" id="GO:0005524">
    <property type="term" value="F:ATP binding"/>
    <property type="evidence" value="ECO:0007669"/>
    <property type="project" value="UniProtKB-UniRule"/>
</dbReference>
<evidence type="ECO:0000256" key="1">
    <source>
        <dbReference type="ARBA" id="ARBA00004162"/>
    </source>
</evidence>
<comment type="subcellular location">
    <subcellularLocation>
        <location evidence="1">Cell membrane</location>
        <topology evidence="1">Single-pass membrane protein</topology>
    </subcellularLocation>
</comment>
<evidence type="ECO:0000256" key="6">
    <source>
        <dbReference type="ARBA" id="ARBA00022729"/>
    </source>
</evidence>
<dbReference type="InterPro" id="IPR000719">
    <property type="entry name" value="Prot_kinase_dom"/>
</dbReference>
<organism evidence="16 17">
    <name type="scientific">Trema orientale</name>
    <name type="common">Charcoal tree</name>
    <name type="synonym">Celtis orientalis</name>
    <dbReference type="NCBI Taxonomy" id="63057"/>
    <lineage>
        <taxon>Eukaryota</taxon>
        <taxon>Viridiplantae</taxon>
        <taxon>Streptophyta</taxon>
        <taxon>Embryophyta</taxon>
        <taxon>Tracheophyta</taxon>
        <taxon>Spermatophyta</taxon>
        <taxon>Magnoliopsida</taxon>
        <taxon>eudicotyledons</taxon>
        <taxon>Gunneridae</taxon>
        <taxon>Pentapetalae</taxon>
        <taxon>rosids</taxon>
        <taxon>fabids</taxon>
        <taxon>Rosales</taxon>
        <taxon>Cannabaceae</taxon>
        <taxon>Trema</taxon>
    </lineage>
</organism>
<dbReference type="PROSITE" id="PS50011">
    <property type="entry name" value="PROTEIN_KINASE_DOM"/>
    <property type="match status" value="1"/>
</dbReference>
<dbReference type="InParanoid" id="A0A2P5FJ96"/>
<evidence type="ECO:0000256" key="7">
    <source>
        <dbReference type="ARBA" id="ARBA00022741"/>
    </source>
</evidence>
<proteinExistence type="inferred from homology"/>
<feature type="binding site" evidence="13">
    <location>
        <position position="59"/>
    </location>
    <ligand>
        <name>ATP</name>
        <dbReference type="ChEBI" id="CHEBI:30616"/>
    </ligand>
</feature>
<keyword evidence="3 14" id="KW-0723">Serine/threonine-protein kinase</keyword>
<keyword evidence="7 13" id="KW-0547">Nucleotide-binding</keyword>
<evidence type="ECO:0000256" key="10">
    <source>
        <dbReference type="ARBA" id="ARBA00022989"/>
    </source>
</evidence>
<dbReference type="Pfam" id="PF07714">
    <property type="entry name" value="PK_Tyr_Ser-Thr"/>
    <property type="match status" value="1"/>
</dbReference>
<keyword evidence="17" id="KW-1185">Reference proteome</keyword>
<dbReference type="STRING" id="63057.A0A2P5FJ96"/>
<keyword evidence="8 16" id="KW-0418">Kinase</keyword>
<dbReference type="InterPro" id="IPR008271">
    <property type="entry name" value="Ser/Thr_kinase_AS"/>
</dbReference>
<dbReference type="FunFam" id="1.10.510.10:FF:000468">
    <property type="entry name" value="PTI1-like tyrosine-protein kinase 3"/>
    <property type="match status" value="1"/>
</dbReference>
<evidence type="ECO:0000256" key="9">
    <source>
        <dbReference type="ARBA" id="ARBA00022840"/>
    </source>
</evidence>
<dbReference type="GO" id="GO:0004674">
    <property type="term" value="F:protein serine/threonine kinase activity"/>
    <property type="evidence" value="ECO:0007669"/>
    <property type="project" value="UniProtKB-KW"/>
</dbReference>
<dbReference type="SUPFAM" id="SSF56112">
    <property type="entry name" value="Protein kinase-like (PK-like)"/>
    <property type="match status" value="1"/>
</dbReference>
<evidence type="ECO:0000313" key="16">
    <source>
        <dbReference type="EMBL" id="PON97847.1"/>
    </source>
</evidence>
<protein>
    <submittedName>
        <fullName evidence="16">Mitogen-activated protein kinase kinase kinase</fullName>
    </submittedName>
</protein>
<name>A0A2P5FJ96_TREOI</name>
<dbReference type="GO" id="GO:0005886">
    <property type="term" value="C:plasma membrane"/>
    <property type="evidence" value="ECO:0007669"/>
    <property type="project" value="UniProtKB-SubCell"/>
</dbReference>
<feature type="domain" description="Protein kinase" evidence="15">
    <location>
        <begin position="21"/>
        <end position="288"/>
    </location>
</feature>
<comment type="similarity">
    <text evidence="14">Belongs to the protein kinase superfamily.</text>
</comment>
<keyword evidence="2" id="KW-1003">Cell membrane</keyword>
<dbReference type="Proteomes" id="UP000237000">
    <property type="component" value="Unassembled WGS sequence"/>
</dbReference>
<dbReference type="PROSITE" id="PS00107">
    <property type="entry name" value="PROTEIN_KINASE_ATP"/>
    <property type="match status" value="1"/>
</dbReference>
<dbReference type="GO" id="GO:0051707">
    <property type="term" value="P:response to other organism"/>
    <property type="evidence" value="ECO:0007669"/>
    <property type="project" value="UniProtKB-ARBA"/>
</dbReference>
<keyword evidence="6" id="KW-0732">Signal</keyword>
<dbReference type="PANTHER" id="PTHR45631:SF190">
    <property type="entry name" value="PROTEIN KINASE DOMAIN-CONTAINING PROTEIN"/>
    <property type="match status" value="1"/>
</dbReference>
<keyword evidence="12" id="KW-1015">Disulfide bond</keyword>
<evidence type="ECO:0000256" key="11">
    <source>
        <dbReference type="ARBA" id="ARBA00023136"/>
    </source>
</evidence>
<evidence type="ECO:0000256" key="14">
    <source>
        <dbReference type="RuleBase" id="RU000304"/>
    </source>
</evidence>
<comment type="caution">
    <text evidence="16">The sequence shown here is derived from an EMBL/GenBank/DDBJ whole genome shotgun (WGS) entry which is preliminary data.</text>
</comment>
<evidence type="ECO:0000256" key="2">
    <source>
        <dbReference type="ARBA" id="ARBA00022475"/>
    </source>
</evidence>
<keyword evidence="5" id="KW-0812">Transmembrane</keyword>
<keyword evidence="4" id="KW-0808">Transferase</keyword>
<evidence type="ECO:0000259" key="15">
    <source>
        <dbReference type="PROSITE" id="PS50011"/>
    </source>
</evidence>
<dbReference type="PROSITE" id="PS00108">
    <property type="entry name" value="PROTEIN_KINASE_ST"/>
    <property type="match status" value="1"/>
</dbReference>
<dbReference type="Gene3D" id="3.30.200.20">
    <property type="entry name" value="Phosphorylase Kinase, domain 1"/>
    <property type="match status" value="1"/>
</dbReference>
<evidence type="ECO:0000313" key="17">
    <source>
        <dbReference type="Proteomes" id="UP000237000"/>
    </source>
</evidence>